<dbReference type="GO" id="GO:0010468">
    <property type="term" value="P:regulation of gene expression"/>
    <property type="evidence" value="ECO:0007669"/>
    <property type="project" value="TreeGrafter"/>
</dbReference>
<evidence type="ECO:0000313" key="13">
    <source>
        <dbReference type="Proteomes" id="UP001187531"/>
    </source>
</evidence>
<evidence type="ECO:0000256" key="3">
    <source>
        <dbReference type="ARBA" id="ARBA00022737"/>
    </source>
</evidence>
<dbReference type="SUPFAM" id="SSF57667">
    <property type="entry name" value="beta-beta-alpha zinc fingers"/>
    <property type="match status" value="2"/>
</dbReference>
<dbReference type="PROSITE" id="PS00028">
    <property type="entry name" value="ZINC_FINGER_C2H2_1"/>
    <property type="match status" value="3"/>
</dbReference>
<keyword evidence="13" id="KW-1185">Reference proteome</keyword>
<gene>
    <name evidence="12" type="ORF">QYM36_001974</name>
</gene>
<feature type="domain" description="C2H2-type" evidence="11">
    <location>
        <begin position="388"/>
        <end position="415"/>
    </location>
</feature>
<keyword evidence="2" id="KW-0479">Metal-binding</keyword>
<dbReference type="PROSITE" id="PS50157">
    <property type="entry name" value="ZINC_FINGER_C2H2_2"/>
    <property type="match status" value="4"/>
</dbReference>
<dbReference type="InterPro" id="IPR013087">
    <property type="entry name" value="Znf_C2H2_type"/>
</dbReference>
<feature type="domain" description="C2H2-type" evidence="11">
    <location>
        <begin position="360"/>
        <end position="387"/>
    </location>
</feature>
<reference evidence="12" key="1">
    <citation type="submission" date="2023-07" db="EMBL/GenBank/DDBJ databases">
        <title>Chromosome-level genome assembly of Artemia franciscana.</title>
        <authorList>
            <person name="Jo E."/>
        </authorList>
    </citation>
    <scope>NUCLEOTIDE SEQUENCE</scope>
    <source>
        <tissue evidence="12">Whole body</tissue>
    </source>
</reference>
<dbReference type="GO" id="GO:0005634">
    <property type="term" value="C:nucleus"/>
    <property type="evidence" value="ECO:0007669"/>
    <property type="project" value="UniProtKB-SubCell"/>
</dbReference>
<keyword evidence="8" id="KW-0539">Nucleus</keyword>
<dbReference type="FunFam" id="3.30.160.60:FF:000404">
    <property type="entry name" value="POZ-, AT hook-, and zinc finger-containing protein 1"/>
    <property type="match status" value="1"/>
</dbReference>
<dbReference type="PANTHER" id="PTHR16515">
    <property type="entry name" value="PR DOMAIN ZINC FINGER PROTEIN"/>
    <property type="match status" value="1"/>
</dbReference>
<keyword evidence="7" id="KW-0804">Transcription</keyword>
<dbReference type="EMBL" id="JAVRJZ010000004">
    <property type="protein sequence ID" value="KAK2723487.1"/>
    <property type="molecule type" value="Genomic_DNA"/>
</dbReference>
<feature type="region of interest" description="Disordered" evidence="10">
    <location>
        <begin position="438"/>
        <end position="504"/>
    </location>
</feature>
<dbReference type="PANTHER" id="PTHR16515:SF49">
    <property type="entry name" value="GASTRULA ZINC FINGER PROTEIN XLCGF49.1-LIKE-RELATED"/>
    <property type="match status" value="1"/>
</dbReference>
<evidence type="ECO:0000256" key="2">
    <source>
        <dbReference type="ARBA" id="ARBA00022723"/>
    </source>
</evidence>
<evidence type="ECO:0000256" key="7">
    <source>
        <dbReference type="ARBA" id="ARBA00023163"/>
    </source>
</evidence>
<evidence type="ECO:0000256" key="5">
    <source>
        <dbReference type="ARBA" id="ARBA00022833"/>
    </source>
</evidence>
<evidence type="ECO:0000313" key="12">
    <source>
        <dbReference type="EMBL" id="KAK2723487.1"/>
    </source>
</evidence>
<name>A0AA88IKQ3_ARTSF</name>
<comment type="caution">
    <text evidence="12">The sequence shown here is derived from an EMBL/GenBank/DDBJ whole genome shotgun (WGS) entry which is preliminary data.</text>
</comment>
<feature type="region of interest" description="Disordered" evidence="10">
    <location>
        <begin position="206"/>
        <end position="275"/>
    </location>
</feature>
<dbReference type="FunFam" id="3.30.160.60:FF:000395">
    <property type="entry name" value="zinc finger protein 513"/>
    <property type="match status" value="1"/>
</dbReference>
<feature type="compositionally biased region" description="Polar residues" evidence="10">
    <location>
        <begin position="483"/>
        <end position="497"/>
    </location>
</feature>
<evidence type="ECO:0000256" key="6">
    <source>
        <dbReference type="ARBA" id="ARBA00023015"/>
    </source>
</evidence>
<keyword evidence="6" id="KW-0805">Transcription regulation</keyword>
<dbReference type="GO" id="GO:1990837">
    <property type="term" value="F:sequence-specific double-stranded DNA binding"/>
    <property type="evidence" value="ECO:0007669"/>
    <property type="project" value="UniProtKB-ARBA"/>
</dbReference>
<evidence type="ECO:0000256" key="10">
    <source>
        <dbReference type="SAM" id="MobiDB-lite"/>
    </source>
</evidence>
<dbReference type="EMBL" id="JAVRJZ010000004">
    <property type="protein sequence ID" value="KAK2723488.1"/>
    <property type="molecule type" value="Genomic_DNA"/>
</dbReference>
<dbReference type="SMART" id="SM00355">
    <property type="entry name" value="ZnF_C2H2"/>
    <property type="match status" value="4"/>
</dbReference>
<comment type="subcellular location">
    <subcellularLocation>
        <location evidence="1">Nucleus</location>
    </subcellularLocation>
</comment>
<dbReference type="Proteomes" id="UP001187531">
    <property type="component" value="Unassembled WGS sequence"/>
</dbReference>
<evidence type="ECO:0000256" key="9">
    <source>
        <dbReference type="PROSITE-ProRule" id="PRU00042"/>
    </source>
</evidence>
<feature type="compositionally biased region" description="Basic residues" evidence="10">
    <location>
        <begin position="206"/>
        <end position="215"/>
    </location>
</feature>
<proteinExistence type="predicted"/>
<evidence type="ECO:0000256" key="4">
    <source>
        <dbReference type="ARBA" id="ARBA00022771"/>
    </source>
</evidence>
<organism evidence="12 13">
    <name type="scientific">Artemia franciscana</name>
    <name type="common">Brine shrimp</name>
    <name type="synonym">Artemia sanfranciscana</name>
    <dbReference type="NCBI Taxonomy" id="6661"/>
    <lineage>
        <taxon>Eukaryota</taxon>
        <taxon>Metazoa</taxon>
        <taxon>Ecdysozoa</taxon>
        <taxon>Arthropoda</taxon>
        <taxon>Crustacea</taxon>
        <taxon>Branchiopoda</taxon>
        <taxon>Anostraca</taxon>
        <taxon>Artemiidae</taxon>
        <taxon>Artemia</taxon>
    </lineage>
</organism>
<dbReference type="AlphaFoldDB" id="A0AA88IKQ3"/>
<evidence type="ECO:0000256" key="8">
    <source>
        <dbReference type="ARBA" id="ARBA00023242"/>
    </source>
</evidence>
<dbReference type="FunFam" id="3.30.160.60:FF:000303">
    <property type="entry name" value="Zinc finger protein 41"/>
    <property type="match status" value="1"/>
</dbReference>
<keyword evidence="3" id="KW-0677">Repeat</keyword>
<dbReference type="Pfam" id="PF00096">
    <property type="entry name" value="zf-C2H2"/>
    <property type="match status" value="3"/>
</dbReference>
<evidence type="ECO:0000256" key="1">
    <source>
        <dbReference type="ARBA" id="ARBA00004123"/>
    </source>
</evidence>
<evidence type="ECO:0000259" key="11">
    <source>
        <dbReference type="PROSITE" id="PS50157"/>
    </source>
</evidence>
<feature type="domain" description="C2H2-type" evidence="11">
    <location>
        <begin position="416"/>
        <end position="443"/>
    </location>
</feature>
<keyword evidence="5" id="KW-0862">Zinc</keyword>
<dbReference type="InterPro" id="IPR036236">
    <property type="entry name" value="Znf_C2H2_sf"/>
</dbReference>
<feature type="compositionally biased region" description="Low complexity" evidence="10">
    <location>
        <begin position="246"/>
        <end position="264"/>
    </location>
</feature>
<dbReference type="InterPro" id="IPR050331">
    <property type="entry name" value="Zinc_finger"/>
</dbReference>
<keyword evidence="4 9" id="KW-0863">Zinc-finger</keyword>
<dbReference type="Gene3D" id="3.30.160.60">
    <property type="entry name" value="Classic Zinc Finger"/>
    <property type="match status" value="3"/>
</dbReference>
<sequence length="504" mass="56006">MTEETESALSDDQSQWKKRKRLDKLLDRIAHQASLSRENSEEDLNQEVDVHIKKQEASLSPKVVGQVFRFDSTDKERLLSSAISEETLSVKGDYGDDDNVFSPSVPLEKSPISSFGTADSPYITFSPFRIHEEDDIKLPRLVLPSNCNCPKCQQKLADLSISPSQCNLDSLLQSQFAADLSRRRALSDSDLSLWIDLPYQSQSRCRFKERRRQRPKPLVSHVGSVESDQSSPGCQDSPLDLRVRRSTGSTASSSSSESPLTGTSHGLSPGISPLTNSPSPSSLNAFYFGRLSSPLSPSLSTLRAPSPHLHVPDETREEPCFVCQSCGQMFNLQDRLAKHIASRHKSKPRTFDTANTSKAYSCEICQRTFARSDMLTRHMRLHTGLKPYTCKTCGQVFSRSDHLSTHQRTHTGEKPYRCPSCPYAACRRDMITRHMRTHLKGDPGTPSIGAASTLDQSKGRQKRNRLRELIRSQSAEDAPPSSPALNITGLSVRSPTPSEMEADG</sequence>
<protein>
    <recommendedName>
        <fullName evidence="11">C2H2-type domain-containing protein</fullName>
    </recommendedName>
</protein>
<dbReference type="GO" id="GO:0008270">
    <property type="term" value="F:zinc ion binding"/>
    <property type="evidence" value="ECO:0007669"/>
    <property type="project" value="UniProtKB-KW"/>
</dbReference>
<accession>A0AA88IKQ3</accession>
<feature type="domain" description="C2H2-type" evidence="11">
    <location>
        <begin position="321"/>
        <end position="348"/>
    </location>
</feature>